<gene>
    <name evidence="2" type="ORF">H8S17_09845</name>
</gene>
<dbReference type="RefSeq" id="WP_186867180.1">
    <property type="nucleotide sequence ID" value="NZ_JACOPH010000007.1"/>
</dbReference>
<evidence type="ECO:0000313" key="2">
    <source>
        <dbReference type="EMBL" id="MBC5714508.1"/>
    </source>
</evidence>
<comment type="caution">
    <text evidence="2">The sequence shown here is derived from an EMBL/GenBank/DDBJ whole genome shotgun (WGS) entry which is preliminary data.</text>
</comment>
<evidence type="ECO:0000313" key="3">
    <source>
        <dbReference type="Proteomes" id="UP000606720"/>
    </source>
</evidence>
<organism evidence="2 3">
    <name type="scientific">Roseburia zhanii</name>
    <dbReference type="NCBI Taxonomy" id="2763064"/>
    <lineage>
        <taxon>Bacteria</taxon>
        <taxon>Bacillati</taxon>
        <taxon>Bacillota</taxon>
        <taxon>Clostridia</taxon>
        <taxon>Lachnospirales</taxon>
        <taxon>Lachnospiraceae</taxon>
        <taxon>Roseburia</taxon>
    </lineage>
</organism>
<proteinExistence type="predicted"/>
<sequence length="182" mass="20089">MKDKTKKWLAVAGLLAVCAVLVFGISRVLYHEPDREAQAVERESEETELFVETETPEPVQAESTEAETEEPLVIETETGTSVNDREQEIQETPKKTEEEKPSEPPALSEGTATDQPDTPPSYKEVKQEELAPAENQTPKTGDIKDGMMYVEGFGWVPYEGGGGEGTYADDMYENGNKIGIMD</sequence>
<name>A0A923LRD2_9FIRM</name>
<evidence type="ECO:0000256" key="1">
    <source>
        <dbReference type="SAM" id="MobiDB-lite"/>
    </source>
</evidence>
<dbReference type="InterPro" id="IPR046680">
    <property type="entry name" value="DUF6550"/>
</dbReference>
<keyword evidence="3" id="KW-1185">Reference proteome</keyword>
<feature type="compositionally biased region" description="Basic and acidic residues" evidence="1">
    <location>
        <begin position="83"/>
        <end position="102"/>
    </location>
</feature>
<dbReference type="Pfam" id="PF20187">
    <property type="entry name" value="DUF6550"/>
    <property type="match status" value="1"/>
</dbReference>
<dbReference type="EMBL" id="JACOPH010000007">
    <property type="protein sequence ID" value="MBC5714508.1"/>
    <property type="molecule type" value="Genomic_DNA"/>
</dbReference>
<feature type="compositionally biased region" description="Acidic residues" evidence="1">
    <location>
        <begin position="43"/>
        <end position="55"/>
    </location>
</feature>
<dbReference type="AlphaFoldDB" id="A0A923LRD2"/>
<accession>A0A923LRD2</accession>
<feature type="region of interest" description="Disordered" evidence="1">
    <location>
        <begin position="36"/>
        <end position="145"/>
    </location>
</feature>
<protein>
    <submittedName>
        <fullName evidence="2">Uncharacterized protein</fullName>
    </submittedName>
</protein>
<dbReference type="Proteomes" id="UP000606720">
    <property type="component" value="Unassembled WGS sequence"/>
</dbReference>
<reference evidence="2" key="1">
    <citation type="submission" date="2020-08" db="EMBL/GenBank/DDBJ databases">
        <title>Genome public.</title>
        <authorList>
            <person name="Liu C."/>
            <person name="Sun Q."/>
        </authorList>
    </citation>
    <scope>NUCLEOTIDE SEQUENCE</scope>
    <source>
        <strain evidence="2">BX1005</strain>
    </source>
</reference>